<name>A0A168E170_CORFA</name>
<keyword evidence="3 7" id="KW-1133">Transmembrane helix</keyword>
<evidence type="ECO:0000256" key="3">
    <source>
        <dbReference type="ARBA" id="ARBA00022989"/>
    </source>
</evidence>
<evidence type="ECO:0000313" key="8">
    <source>
        <dbReference type="EMBL" id="OAA73257.1"/>
    </source>
</evidence>
<evidence type="ECO:0000256" key="2">
    <source>
        <dbReference type="ARBA" id="ARBA00022692"/>
    </source>
</evidence>
<dbReference type="GO" id="GO:0016236">
    <property type="term" value="P:macroautophagy"/>
    <property type="evidence" value="ECO:0007669"/>
    <property type="project" value="TreeGrafter"/>
</dbReference>
<evidence type="ECO:0000256" key="4">
    <source>
        <dbReference type="ARBA" id="ARBA00023136"/>
    </source>
</evidence>
<comment type="caution">
    <text evidence="8">The sequence shown here is derived from an EMBL/GenBank/DDBJ whole genome shotgun (WGS) entry which is preliminary data.</text>
</comment>
<evidence type="ECO:0000256" key="5">
    <source>
        <dbReference type="ARBA" id="ARBA00038013"/>
    </source>
</evidence>
<dbReference type="PANTHER" id="PTHR37278">
    <property type="entry name" value="AUTOPHAGY-RELATED PROTEIN 33-RELATED"/>
    <property type="match status" value="1"/>
</dbReference>
<reference evidence="8 9" key="1">
    <citation type="journal article" date="2016" name="Genome Biol. Evol.">
        <title>Divergent and convergent evolution of fungal pathogenicity.</title>
        <authorList>
            <person name="Shang Y."/>
            <person name="Xiao G."/>
            <person name="Zheng P."/>
            <person name="Cen K."/>
            <person name="Zhan S."/>
            <person name="Wang C."/>
        </authorList>
    </citation>
    <scope>NUCLEOTIDE SEQUENCE [LARGE SCALE GENOMIC DNA]</scope>
    <source>
        <strain evidence="8 9">ARSEF 2679</strain>
    </source>
</reference>
<dbReference type="GeneID" id="30016450"/>
<dbReference type="AlphaFoldDB" id="A0A168E170"/>
<feature type="transmembrane region" description="Helical" evidence="7">
    <location>
        <begin position="83"/>
        <end position="104"/>
    </location>
</feature>
<comment type="subcellular location">
    <subcellularLocation>
        <location evidence="1">Membrane</location>
        <topology evidence="1">Multi-pass membrane protein</topology>
    </subcellularLocation>
</comment>
<accession>A0A168E170</accession>
<feature type="region of interest" description="Disordered" evidence="6">
    <location>
        <begin position="134"/>
        <end position="156"/>
    </location>
</feature>
<evidence type="ECO:0008006" key="10">
    <source>
        <dbReference type="Google" id="ProtNLM"/>
    </source>
</evidence>
<feature type="transmembrane region" description="Helical" evidence="7">
    <location>
        <begin position="59"/>
        <end position="77"/>
    </location>
</feature>
<evidence type="ECO:0000256" key="7">
    <source>
        <dbReference type="SAM" id="Phobius"/>
    </source>
</evidence>
<sequence>MAFTTIPLLKFVGTVSLGLLTGVSYTVSRLALPALLDLPSAAAAGDALSRLSASLRAPLLALPALAAAPLALAYALAPRPARHPYLLYAALLAALSGAAPRLLLSGAAPAAPRPVVVKPSARARMEASYEVLGDVHSEPASEEDADEQQVNGEEVRGRLQGSAKAHAVQAGLAGLAFAMSVVGLWGDGAPRVIVS</sequence>
<dbReference type="GO" id="GO:0000422">
    <property type="term" value="P:autophagy of mitochondrion"/>
    <property type="evidence" value="ECO:0007669"/>
    <property type="project" value="TreeGrafter"/>
</dbReference>
<keyword evidence="2 7" id="KW-0812">Transmembrane</keyword>
<evidence type="ECO:0000256" key="6">
    <source>
        <dbReference type="SAM" id="MobiDB-lite"/>
    </source>
</evidence>
<feature type="transmembrane region" description="Helical" evidence="7">
    <location>
        <begin position="166"/>
        <end position="186"/>
    </location>
</feature>
<dbReference type="Proteomes" id="UP000076744">
    <property type="component" value="Unassembled WGS sequence"/>
</dbReference>
<evidence type="ECO:0000313" key="9">
    <source>
        <dbReference type="Proteomes" id="UP000076744"/>
    </source>
</evidence>
<dbReference type="PANTHER" id="PTHR37278:SF1">
    <property type="entry name" value="AUTOPHAGY-RELATED PROTEIN 33-RELATED"/>
    <property type="match status" value="1"/>
</dbReference>
<proteinExistence type="inferred from homology"/>
<keyword evidence="9" id="KW-1185">Reference proteome</keyword>
<organism evidence="8 9">
    <name type="scientific">Cordyceps fumosorosea (strain ARSEF 2679)</name>
    <name type="common">Isaria fumosorosea</name>
    <dbReference type="NCBI Taxonomy" id="1081104"/>
    <lineage>
        <taxon>Eukaryota</taxon>
        <taxon>Fungi</taxon>
        <taxon>Dikarya</taxon>
        <taxon>Ascomycota</taxon>
        <taxon>Pezizomycotina</taxon>
        <taxon>Sordariomycetes</taxon>
        <taxon>Hypocreomycetidae</taxon>
        <taxon>Hypocreales</taxon>
        <taxon>Cordycipitaceae</taxon>
        <taxon>Cordyceps</taxon>
    </lineage>
</organism>
<comment type="similarity">
    <text evidence="5">Belongs to the ATG33 family.</text>
</comment>
<dbReference type="STRING" id="1081104.A0A168E170"/>
<dbReference type="RefSeq" id="XP_018708215.1">
    <property type="nucleotide sequence ID" value="XM_018843765.1"/>
</dbReference>
<feature type="transmembrane region" description="Helical" evidence="7">
    <location>
        <begin position="6"/>
        <end position="27"/>
    </location>
</feature>
<dbReference type="EMBL" id="AZHB01000001">
    <property type="protein sequence ID" value="OAA73257.1"/>
    <property type="molecule type" value="Genomic_DNA"/>
</dbReference>
<dbReference type="GO" id="GO:0005741">
    <property type="term" value="C:mitochondrial outer membrane"/>
    <property type="evidence" value="ECO:0007669"/>
    <property type="project" value="TreeGrafter"/>
</dbReference>
<gene>
    <name evidence="8" type="ORF">ISF_00158</name>
</gene>
<keyword evidence="4 7" id="KW-0472">Membrane</keyword>
<protein>
    <recommendedName>
        <fullName evidence="10">Autophagy-related protein 33</fullName>
    </recommendedName>
</protein>
<evidence type="ECO:0000256" key="1">
    <source>
        <dbReference type="ARBA" id="ARBA00004141"/>
    </source>
</evidence>
<dbReference type="InterPro" id="IPR051668">
    <property type="entry name" value="ATG33"/>
</dbReference>
<dbReference type="OrthoDB" id="5336366at2759"/>